<keyword evidence="1" id="KW-0472">Membrane</keyword>
<protein>
    <submittedName>
        <fullName evidence="3">DUF418 domain-containing protein</fullName>
    </submittedName>
</protein>
<dbReference type="Proteomes" id="UP000319931">
    <property type="component" value="Unassembled WGS sequence"/>
</dbReference>
<feature type="transmembrane region" description="Helical" evidence="1">
    <location>
        <begin position="85"/>
        <end position="105"/>
    </location>
</feature>
<dbReference type="EMBL" id="RCZC01000014">
    <property type="protein sequence ID" value="TPG46463.1"/>
    <property type="molecule type" value="Genomic_DNA"/>
</dbReference>
<accession>A0A502FAU7</accession>
<keyword evidence="4" id="KW-1185">Reference proteome</keyword>
<keyword evidence="1" id="KW-0812">Transmembrane</keyword>
<dbReference type="PANTHER" id="PTHR30590">
    <property type="entry name" value="INNER MEMBRANE PROTEIN"/>
    <property type="match status" value="1"/>
</dbReference>
<feature type="transmembrane region" description="Helical" evidence="1">
    <location>
        <begin position="56"/>
        <end position="73"/>
    </location>
</feature>
<organism evidence="3 4">
    <name type="scientific">Sphingomonas glacialis</name>
    <dbReference type="NCBI Taxonomy" id="658225"/>
    <lineage>
        <taxon>Bacteria</taxon>
        <taxon>Pseudomonadati</taxon>
        <taxon>Pseudomonadota</taxon>
        <taxon>Alphaproteobacteria</taxon>
        <taxon>Sphingomonadales</taxon>
        <taxon>Sphingomonadaceae</taxon>
        <taxon>Sphingomonas</taxon>
    </lineage>
</organism>
<feature type="transmembrane region" description="Helical" evidence="1">
    <location>
        <begin position="6"/>
        <end position="23"/>
    </location>
</feature>
<dbReference type="PANTHER" id="PTHR30590:SF2">
    <property type="entry name" value="INNER MEMBRANE PROTEIN"/>
    <property type="match status" value="1"/>
</dbReference>
<feature type="transmembrane region" description="Helical" evidence="1">
    <location>
        <begin position="322"/>
        <end position="343"/>
    </location>
</feature>
<evidence type="ECO:0000256" key="1">
    <source>
        <dbReference type="SAM" id="Phobius"/>
    </source>
</evidence>
<dbReference type="AlphaFoldDB" id="A0A502FAU7"/>
<dbReference type="InterPro" id="IPR052529">
    <property type="entry name" value="Bact_Transport_Assoc"/>
</dbReference>
<feature type="domain" description="DUF418" evidence="2">
    <location>
        <begin position="228"/>
        <end position="386"/>
    </location>
</feature>
<dbReference type="OrthoDB" id="9807744at2"/>
<evidence type="ECO:0000259" key="2">
    <source>
        <dbReference type="Pfam" id="PF04235"/>
    </source>
</evidence>
<dbReference type="Pfam" id="PF04235">
    <property type="entry name" value="DUF418"/>
    <property type="match status" value="1"/>
</dbReference>
<keyword evidence="1" id="KW-1133">Transmembrane helix</keyword>
<feature type="transmembrane region" description="Helical" evidence="1">
    <location>
        <begin position="284"/>
        <end position="301"/>
    </location>
</feature>
<evidence type="ECO:0000313" key="4">
    <source>
        <dbReference type="Proteomes" id="UP000319931"/>
    </source>
</evidence>
<feature type="transmembrane region" description="Helical" evidence="1">
    <location>
        <begin position="349"/>
        <end position="368"/>
    </location>
</feature>
<name>A0A502FAU7_9SPHN</name>
<feature type="transmembrane region" description="Helical" evidence="1">
    <location>
        <begin position="111"/>
        <end position="139"/>
    </location>
</feature>
<gene>
    <name evidence="3" type="ORF">EAH76_23455</name>
</gene>
<comment type="caution">
    <text evidence="3">The sequence shown here is derived from an EMBL/GenBank/DDBJ whole genome shotgun (WGS) entry which is preliminary data.</text>
</comment>
<proteinExistence type="predicted"/>
<dbReference type="InterPro" id="IPR007349">
    <property type="entry name" value="DUF418"/>
</dbReference>
<evidence type="ECO:0000313" key="3">
    <source>
        <dbReference type="EMBL" id="TPG46463.1"/>
    </source>
</evidence>
<feature type="transmembrane region" description="Helical" evidence="1">
    <location>
        <begin position="245"/>
        <end position="264"/>
    </location>
</feature>
<reference evidence="3 4" key="1">
    <citation type="journal article" date="2019" name="Environ. Microbiol.">
        <title>Species interactions and distinct microbial communities in high Arctic permafrost affected cryosols are associated with the CH4 and CO2 gas fluxes.</title>
        <authorList>
            <person name="Altshuler I."/>
            <person name="Hamel J."/>
            <person name="Turney S."/>
            <person name="Magnuson E."/>
            <person name="Levesque R."/>
            <person name="Greer C."/>
            <person name="Whyte L.G."/>
        </authorList>
    </citation>
    <scope>NUCLEOTIDE SEQUENCE [LARGE SCALE GENOMIC DNA]</scope>
    <source>
        <strain evidence="3 4">E6.1</strain>
    </source>
</reference>
<sequence length="399" mass="44380">MDFLRGVAVMGILVANLPGFALPSAYFSPVAWGGSTGANLSVWFATYVLIEGKMRGLFSVLFGASMLLVIERANRKGENAAGVHYRRMATLFVIGAVHLYLFWSGDILNHYAIVGSVAFLFVRLPVRWLLICAGVLLALQLAAENMASQSYFESAARDTPAKIETWNGFASAFGVPPPAEVTAELDARRGGFVESNVYRWKHEVSPLNGIMQLGMQTLSAMLLGMAGYRSGFLTGRWTRARYRRWAAVSLAVSLPIYVALAYNTVAQGFFGPWVFFDSILAAEVPRSVMVIGYTALLMLLMRPGTWVTTRIAAVGRAAFTNYLGTTLMMTFIFSGWGLGQFGYWSRAQLYLLVPVAWAMMLCWSKPWLDRYRYGPLEWVWRSLSRMQLQPMRKLADAIS</sequence>